<dbReference type="AlphaFoldDB" id="A0A4U0YE45"/>
<sequence>MINLLIGGILGLIITTVGFDLIQNSDRNLTIQTVTNIVIALATVVAVAINYLSIKSQKENRRWEVNKDVLIKVSTTLSDLMSQTGKLSDNAFSDIQGIPEEHKFSPDNSIYSKFEQYLEHTVSAYAPLLSRDIIVAIEKYKKADSNISHAYNIDEFDIFQAYDASYAAQEELMKTLNKSIKKYAAI</sequence>
<dbReference type="EMBL" id="SWAV01000009">
    <property type="protein sequence ID" value="TKA89348.1"/>
    <property type="molecule type" value="Genomic_DNA"/>
</dbReference>
<feature type="transmembrane region" description="Helical" evidence="1">
    <location>
        <begin position="34"/>
        <end position="52"/>
    </location>
</feature>
<keyword evidence="1" id="KW-0812">Transmembrane</keyword>
<dbReference type="Proteomes" id="UP000305198">
    <property type="component" value="Unassembled WGS sequence"/>
</dbReference>
<protein>
    <submittedName>
        <fullName evidence="2">Uncharacterized protein</fullName>
    </submittedName>
</protein>
<keyword evidence="1" id="KW-0472">Membrane</keyword>
<reference evidence="2 3" key="1">
    <citation type="submission" date="2019-04" db="EMBL/GenBank/DDBJ databases">
        <title>Crypto-aerobic microbial life in anoxic (sulfidic) marine sediments.</title>
        <authorList>
            <person name="Bhattacharya S."/>
            <person name="Roy C."/>
            <person name="Mondal N."/>
            <person name="Sarkar J."/>
            <person name="Mandal S."/>
            <person name="Rameez M.J."/>
            <person name="Ghosh W."/>
        </authorList>
    </citation>
    <scope>NUCLEOTIDE SEQUENCE [LARGE SCALE GENOMIC DNA]</scope>
    <source>
        <strain evidence="2 3">SBBB</strain>
    </source>
</reference>
<evidence type="ECO:0000313" key="3">
    <source>
        <dbReference type="Proteomes" id="UP000305198"/>
    </source>
</evidence>
<organism evidence="2 3">
    <name type="scientific">Halopseudomonas bauzanensis</name>
    <dbReference type="NCBI Taxonomy" id="653930"/>
    <lineage>
        <taxon>Bacteria</taxon>
        <taxon>Pseudomonadati</taxon>
        <taxon>Pseudomonadota</taxon>
        <taxon>Gammaproteobacteria</taxon>
        <taxon>Pseudomonadales</taxon>
        <taxon>Pseudomonadaceae</taxon>
        <taxon>Halopseudomonas</taxon>
    </lineage>
</organism>
<name>A0A4U0YE45_9GAMM</name>
<keyword evidence="1" id="KW-1133">Transmembrane helix</keyword>
<accession>A0A4U0YE45</accession>
<evidence type="ECO:0000313" key="2">
    <source>
        <dbReference type="EMBL" id="TKA89348.1"/>
    </source>
</evidence>
<evidence type="ECO:0000256" key="1">
    <source>
        <dbReference type="SAM" id="Phobius"/>
    </source>
</evidence>
<proteinExistence type="predicted"/>
<dbReference type="RefSeq" id="WP_136870131.1">
    <property type="nucleotide sequence ID" value="NZ_SWAV01000009.1"/>
</dbReference>
<comment type="caution">
    <text evidence="2">The sequence shown here is derived from an EMBL/GenBank/DDBJ whole genome shotgun (WGS) entry which is preliminary data.</text>
</comment>
<gene>
    <name evidence="2" type="ORF">FA869_16600</name>
</gene>